<dbReference type="SUPFAM" id="SSF50447">
    <property type="entry name" value="Translation proteins"/>
    <property type="match status" value="1"/>
</dbReference>
<comment type="caution">
    <text evidence="1">The sequence shown here is derived from an EMBL/GenBank/DDBJ whole genome shotgun (WGS) entry which is preliminary data.</text>
</comment>
<dbReference type="InterPro" id="IPR009000">
    <property type="entry name" value="Transl_B-barrel_sf"/>
</dbReference>
<dbReference type="EMBL" id="PEXI01000092">
    <property type="protein sequence ID" value="PIU24085.1"/>
    <property type="molecule type" value="Genomic_DNA"/>
</dbReference>
<evidence type="ECO:0000313" key="1">
    <source>
        <dbReference type="EMBL" id="PIU24085.1"/>
    </source>
</evidence>
<proteinExistence type="predicted"/>
<sequence length="107" mass="11976">MLDFMVYNNIEEIIKKGDKMVEGKNEGVFIGEITHFFPHVSAAVVKVESPIKIGDQIKIVAANGDQFEQEISSIQIDKKEIEEASVGDEIGLKVDQKVHQGMKVYKI</sequence>
<reference evidence="2" key="1">
    <citation type="submission" date="2017-09" db="EMBL/GenBank/DDBJ databases">
        <title>Depth-based differentiation of microbial function through sediment-hosted aquifers and enrichment of novel symbionts in the deep terrestrial subsurface.</title>
        <authorList>
            <person name="Probst A.J."/>
            <person name="Ladd B."/>
            <person name="Jarett J.K."/>
            <person name="Geller-Mcgrath D.E."/>
            <person name="Sieber C.M.K."/>
            <person name="Emerson J.B."/>
            <person name="Anantharaman K."/>
            <person name="Thomas B.C."/>
            <person name="Malmstrom R."/>
            <person name="Stieglmeier M."/>
            <person name="Klingl A."/>
            <person name="Woyke T."/>
            <person name="Ryan C.M."/>
            <person name="Banfield J.F."/>
        </authorList>
    </citation>
    <scope>NUCLEOTIDE SEQUENCE [LARGE SCALE GENOMIC DNA]</scope>
</reference>
<name>A0A2M6YBM6_9BACT</name>
<gene>
    <name evidence="1" type="ORF">COT12_02910</name>
</gene>
<protein>
    <recommendedName>
        <fullName evidence="3">Translation elongation factor-like protein</fullName>
    </recommendedName>
</protein>
<dbReference type="AlphaFoldDB" id="A0A2M6YBM6"/>
<evidence type="ECO:0008006" key="3">
    <source>
        <dbReference type="Google" id="ProtNLM"/>
    </source>
</evidence>
<evidence type="ECO:0000313" key="2">
    <source>
        <dbReference type="Proteomes" id="UP000229896"/>
    </source>
</evidence>
<dbReference type="Proteomes" id="UP000229896">
    <property type="component" value="Unassembled WGS sequence"/>
</dbReference>
<dbReference type="Gene3D" id="2.40.30.10">
    <property type="entry name" value="Translation factors"/>
    <property type="match status" value="1"/>
</dbReference>
<accession>A0A2M6YBM6</accession>
<organism evidence="1 2">
    <name type="scientific">Candidatus Berkelbacteria bacterium CG08_land_8_20_14_0_20_39_8</name>
    <dbReference type="NCBI Taxonomy" id="1974511"/>
    <lineage>
        <taxon>Bacteria</taxon>
        <taxon>Candidatus Berkelbacteria</taxon>
    </lineage>
</organism>